<proteinExistence type="inferred from homology"/>
<feature type="transmembrane region" description="Helical" evidence="7">
    <location>
        <begin position="133"/>
        <end position="152"/>
    </location>
</feature>
<keyword evidence="6 7" id="KW-0472">Membrane</keyword>
<feature type="transmembrane region" description="Helical" evidence="7">
    <location>
        <begin position="164"/>
        <end position="185"/>
    </location>
</feature>
<dbReference type="GO" id="GO:0005886">
    <property type="term" value="C:plasma membrane"/>
    <property type="evidence" value="ECO:0007669"/>
    <property type="project" value="UniProtKB-SubCell"/>
</dbReference>
<feature type="transmembrane region" description="Helical" evidence="7">
    <location>
        <begin position="329"/>
        <end position="354"/>
    </location>
</feature>
<sequence length="355" mass="35808">MSSVVPALPARHPWLARLPGLALAAAIAAAATLAAGHPWLQGHGIGALTLAIVIGMAVGNLAPARWLGASASGLAYAKQTLLRLGIVLYGLRISFHDVAAIGVAGVLIDALALASTFALAWRLGPRLFGLDPTTSMLVGAGGAICGAAAVMATAPVARARDEQVAVAVATVVVFGTVAMFLYPLLYTLAGSLGADVSPLHYGVYAGSTVHEVAQVVVAGRAVGEQAADVAVVTKMVRVMMLAPFLLLLSAWLARKAPEPAAGASPARLHVPWFALGFIAVAGIHSLGVLPGRAVSIGVELDAIILATAMAALGASTRIAAIRRAGLRPLALAGTLFAWLIVGGLAINAAVWGLLG</sequence>
<keyword evidence="9" id="KW-1185">Reference proteome</keyword>
<dbReference type="AlphaFoldDB" id="A0A160DXV6"/>
<evidence type="ECO:0000256" key="7">
    <source>
        <dbReference type="SAM" id="Phobius"/>
    </source>
</evidence>
<feature type="transmembrane region" description="Helical" evidence="7">
    <location>
        <begin position="272"/>
        <end position="290"/>
    </location>
</feature>
<protein>
    <submittedName>
        <fullName evidence="8">Integral membrane protein</fullName>
    </submittedName>
</protein>
<keyword evidence="5 7" id="KW-1133">Transmembrane helix</keyword>
<feature type="transmembrane region" description="Helical" evidence="7">
    <location>
        <begin position="44"/>
        <end position="62"/>
    </location>
</feature>
<organism evidence="8 9">
    <name type="scientific">Dokdonella koreensis DS-123</name>
    <dbReference type="NCBI Taxonomy" id="1300342"/>
    <lineage>
        <taxon>Bacteria</taxon>
        <taxon>Pseudomonadati</taxon>
        <taxon>Pseudomonadota</taxon>
        <taxon>Gammaproteobacteria</taxon>
        <taxon>Lysobacterales</taxon>
        <taxon>Rhodanobacteraceae</taxon>
        <taxon>Dokdonella</taxon>
    </lineage>
</organism>
<feature type="transmembrane region" description="Helical" evidence="7">
    <location>
        <begin position="302"/>
        <end position="320"/>
    </location>
</feature>
<evidence type="ECO:0000256" key="5">
    <source>
        <dbReference type="ARBA" id="ARBA00022989"/>
    </source>
</evidence>
<dbReference type="Pfam" id="PF03601">
    <property type="entry name" value="Cons_hypoth698"/>
    <property type="match status" value="1"/>
</dbReference>
<evidence type="ECO:0000256" key="2">
    <source>
        <dbReference type="ARBA" id="ARBA00007977"/>
    </source>
</evidence>
<dbReference type="EMBL" id="CP015249">
    <property type="protein sequence ID" value="ANB19589.1"/>
    <property type="molecule type" value="Genomic_DNA"/>
</dbReference>
<name>A0A160DXV6_9GAMM</name>
<dbReference type="RefSeq" id="WP_067650625.1">
    <property type="nucleotide sequence ID" value="NZ_CP015249.1"/>
</dbReference>
<keyword evidence="3" id="KW-1003">Cell membrane</keyword>
<dbReference type="NCBIfam" id="TIGR00698">
    <property type="entry name" value="YeiH family putative sulfate export transporter"/>
    <property type="match status" value="1"/>
</dbReference>
<dbReference type="PANTHER" id="PTHR30106:SF2">
    <property type="entry name" value="UPF0324 INNER MEMBRANE PROTEIN YEIH"/>
    <property type="match status" value="1"/>
</dbReference>
<evidence type="ECO:0000256" key="4">
    <source>
        <dbReference type="ARBA" id="ARBA00022692"/>
    </source>
</evidence>
<accession>A0A160DXV6</accession>
<dbReference type="KEGG" id="dko:I596_3601"/>
<comment type="similarity">
    <text evidence="2">Belongs to the UPF0324 family.</text>
</comment>
<evidence type="ECO:0000313" key="8">
    <source>
        <dbReference type="EMBL" id="ANB19589.1"/>
    </source>
</evidence>
<dbReference type="InterPro" id="IPR018383">
    <property type="entry name" value="UPF0324_pro"/>
</dbReference>
<dbReference type="OrthoDB" id="9805703at2"/>
<dbReference type="PATRIC" id="fig|1300342.3.peg.3520"/>
<keyword evidence="4 7" id="KW-0812">Transmembrane</keyword>
<reference evidence="8 9" key="1">
    <citation type="submission" date="2016-04" db="EMBL/GenBank/DDBJ databases">
        <title>Complete genome sequence of Dokdonella koreensis DS-123T.</title>
        <authorList>
            <person name="Kim J.F."/>
            <person name="Lee H."/>
            <person name="Kwak M.-J."/>
        </authorList>
    </citation>
    <scope>NUCLEOTIDE SEQUENCE [LARGE SCALE GENOMIC DNA]</scope>
    <source>
        <strain evidence="8 9">DS-123</strain>
    </source>
</reference>
<feature type="transmembrane region" description="Helical" evidence="7">
    <location>
        <begin position="235"/>
        <end position="252"/>
    </location>
</feature>
<gene>
    <name evidence="8" type="ORF">I596_3601</name>
</gene>
<comment type="subcellular location">
    <subcellularLocation>
        <location evidence="1">Cell membrane</location>
        <topology evidence="1">Multi-pass membrane protein</topology>
    </subcellularLocation>
</comment>
<dbReference type="InterPro" id="IPR004630">
    <property type="entry name" value="UPF0324_YeiH-like"/>
</dbReference>
<evidence type="ECO:0000256" key="6">
    <source>
        <dbReference type="ARBA" id="ARBA00023136"/>
    </source>
</evidence>
<dbReference type="PANTHER" id="PTHR30106">
    <property type="entry name" value="INNER MEMBRANE PROTEIN YEIH-RELATED"/>
    <property type="match status" value="1"/>
</dbReference>
<evidence type="ECO:0000256" key="1">
    <source>
        <dbReference type="ARBA" id="ARBA00004651"/>
    </source>
</evidence>
<dbReference type="Proteomes" id="UP000076830">
    <property type="component" value="Chromosome"/>
</dbReference>
<evidence type="ECO:0000256" key="3">
    <source>
        <dbReference type="ARBA" id="ARBA00022475"/>
    </source>
</evidence>
<evidence type="ECO:0000313" key="9">
    <source>
        <dbReference type="Proteomes" id="UP000076830"/>
    </source>
</evidence>
<feature type="transmembrane region" description="Helical" evidence="7">
    <location>
        <begin position="98"/>
        <end position="121"/>
    </location>
</feature>